<keyword evidence="3" id="KW-1185">Reference proteome</keyword>
<protein>
    <submittedName>
        <fullName evidence="2">NAD(P)/FAD-dependent oxidoreductase</fullName>
    </submittedName>
</protein>
<dbReference type="EMBL" id="FXEG02000002">
    <property type="protein sequence ID" value="SOX52972.1"/>
    <property type="molecule type" value="Genomic_DNA"/>
</dbReference>
<reference evidence="2" key="1">
    <citation type="submission" date="2018-01" db="EMBL/GenBank/DDBJ databases">
        <authorList>
            <consortium name="Urmite Genomes"/>
        </authorList>
    </citation>
    <scope>NUCLEOTIDE SEQUENCE [LARGE SCALE GENOMIC DNA]</scope>
    <source>
        <strain evidence="2">AFP003</strain>
    </source>
</reference>
<sequence length="65" mass="6901">MGGNSAWRDRRAHAAPKPLAHNDSQDVLCSAATPPGGGVHGMAGYYAARSLLRREFGLDMPRLAP</sequence>
<proteinExistence type="predicted"/>
<dbReference type="Proteomes" id="UP000236318">
    <property type="component" value="Unassembled WGS sequence"/>
</dbReference>
<gene>
    <name evidence="2" type="ORF">MAAFP003_1640</name>
</gene>
<feature type="region of interest" description="Disordered" evidence="1">
    <location>
        <begin position="1"/>
        <end position="25"/>
    </location>
</feature>
<evidence type="ECO:0000256" key="1">
    <source>
        <dbReference type="SAM" id="MobiDB-lite"/>
    </source>
</evidence>
<comment type="caution">
    <text evidence="2">The sequence shown here is derived from an EMBL/GenBank/DDBJ whole genome shotgun (WGS) entry which is preliminary data.</text>
</comment>
<organism evidence="2 3">
    <name type="scientific">Mycobacterium ahvazicum</name>
    <dbReference type="NCBI Taxonomy" id="1964395"/>
    <lineage>
        <taxon>Bacteria</taxon>
        <taxon>Bacillati</taxon>
        <taxon>Actinomycetota</taxon>
        <taxon>Actinomycetes</taxon>
        <taxon>Mycobacteriales</taxon>
        <taxon>Mycobacteriaceae</taxon>
        <taxon>Mycobacterium</taxon>
        <taxon>Mycobacterium simiae complex</taxon>
    </lineage>
</organism>
<evidence type="ECO:0000313" key="2">
    <source>
        <dbReference type="EMBL" id="SOX52972.1"/>
    </source>
</evidence>
<dbReference type="AlphaFoldDB" id="A0A2K4Y855"/>
<evidence type="ECO:0000313" key="3">
    <source>
        <dbReference type="Proteomes" id="UP000236318"/>
    </source>
</evidence>
<name>A0A2K4Y855_9MYCO</name>
<accession>A0A2K4Y855</accession>